<dbReference type="PANTHER" id="PTHR45348">
    <property type="entry name" value="HYPOTHETICAL OXIDOREDUCTASE (EUROFUNG)"/>
    <property type="match status" value="1"/>
</dbReference>
<comment type="caution">
    <text evidence="5">The sequence shown here is derived from an EMBL/GenBank/DDBJ whole genome shotgun (WGS) entry which is preliminary data.</text>
</comment>
<dbReference type="SUPFAM" id="SSF51735">
    <property type="entry name" value="NAD(P)-binding Rossmann-fold domains"/>
    <property type="match status" value="1"/>
</dbReference>
<dbReference type="Gene3D" id="3.90.180.10">
    <property type="entry name" value="Medium-chain alcohol dehydrogenases, catalytic domain"/>
    <property type="match status" value="1"/>
</dbReference>
<dbReference type="Gene3D" id="3.40.50.720">
    <property type="entry name" value="NAD(P)-binding Rossmann-like Domain"/>
    <property type="match status" value="1"/>
</dbReference>
<organism evidence="5 6">
    <name type="scientific">Macrophomina phaseolina</name>
    <dbReference type="NCBI Taxonomy" id="35725"/>
    <lineage>
        <taxon>Eukaryota</taxon>
        <taxon>Fungi</taxon>
        <taxon>Dikarya</taxon>
        <taxon>Ascomycota</taxon>
        <taxon>Pezizomycotina</taxon>
        <taxon>Dothideomycetes</taxon>
        <taxon>Dothideomycetes incertae sedis</taxon>
        <taxon>Botryosphaeriales</taxon>
        <taxon>Botryosphaeriaceae</taxon>
        <taxon>Macrophomina</taxon>
    </lineage>
</organism>
<keyword evidence="3" id="KW-0560">Oxidoreductase</keyword>
<proteinExistence type="inferred from homology"/>
<evidence type="ECO:0000313" key="5">
    <source>
        <dbReference type="EMBL" id="KAH7026864.1"/>
    </source>
</evidence>
<comment type="subunit">
    <text evidence="2">Monomer.</text>
</comment>
<dbReference type="InterPro" id="IPR013154">
    <property type="entry name" value="ADH-like_N"/>
</dbReference>
<dbReference type="InterPro" id="IPR013149">
    <property type="entry name" value="ADH-like_C"/>
</dbReference>
<sequence>MTAPTNRAAYLTHEQAYPLSVREAPFPALEPNQVIIKTAAIAVNPVDYVIQDQSIPFPAPYYPWIPGHDVAGTVTHTTHPAYPAGTRVLGLALAFDSKDAGAAGFQAYVKLSPPFIARLPDGVSFEEACVLPLATATACAGLFEEANLGLQYPSAAAAAAREAGARAEGEGEGEGERGVVVVWGAASSVGSSAVQLCANAGYDVFATAGAGNAAYAKERLGAAWVFDYKKEGVVKEVLEALKGRRFAGVFDAISLGGAIEACVNIAGRAECEGAKRCVATVRGLPEELEGGLSELGVRTNRIWGSMAMHSPVGKAVFEDFLPGALADGRFVPAPRPEVVGEGLENVQKAVDILKAGVSAKKLVVTL</sequence>
<evidence type="ECO:0000313" key="6">
    <source>
        <dbReference type="Proteomes" id="UP000774617"/>
    </source>
</evidence>
<dbReference type="InterPro" id="IPR047122">
    <property type="entry name" value="Trans-enoyl_RdTase-like"/>
</dbReference>
<dbReference type="CDD" id="cd08249">
    <property type="entry name" value="enoyl_reductase_like"/>
    <property type="match status" value="1"/>
</dbReference>
<reference evidence="5 6" key="1">
    <citation type="journal article" date="2021" name="Nat. Commun.">
        <title>Genetic determinants of endophytism in the Arabidopsis root mycobiome.</title>
        <authorList>
            <person name="Mesny F."/>
            <person name="Miyauchi S."/>
            <person name="Thiergart T."/>
            <person name="Pickel B."/>
            <person name="Atanasova L."/>
            <person name="Karlsson M."/>
            <person name="Huettel B."/>
            <person name="Barry K.W."/>
            <person name="Haridas S."/>
            <person name="Chen C."/>
            <person name="Bauer D."/>
            <person name="Andreopoulos W."/>
            <person name="Pangilinan J."/>
            <person name="LaButti K."/>
            <person name="Riley R."/>
            <person name="Lipzen A."/>
            <person name="Clum A."/>
            <person name="Drula E."/>
            <person name="Henrissat B."/>
            <person name="Kohler A."/>
            <person name="Grigoriev I.V."/>
            <person name="Martin F.M."/>
            <person name="Hacquard S."/>
        </authorList>
    </citation>
    <scope>NUCLEOTIDE SEQUENCE [LARGE SCALE GENOMIC DNA]</scope>
    <source>
        <strain evidence="5 6">MPI-SDFR-AT-0080</strain>
    </source>
</reference>
<evidence type="ECO:0000256" key="3">
    <source>
        <dbReference type="ARBA" id="ARBA00023002"/>
    </source>
</evidence>
<protein>
    <submittedName>
        <fullName evidence="5">Alcohol dehydrogenase</fullName>
    </submittedName>
</protein>
<dbReference type="PANTHER" id="PTHR45348:SF2">
    <property type="entry name" value="ZINC-TYPE ALCOHOL DEHYDROGENASE-LIKE PROTEIN C2E1P3.01"/>
    <property type="match status" value="1"/>
</dbReference>
<keyword evidence="6" id="KW-1185">Reference proteome</keyword>
<feature type="domain" description="Enoyl reductase (ER)" evidence="4">
    <location>
        <begin position="14"/>
        <end position="364"/>
    </location>
</feature>
<dbReference type="InterPro" id="IPR036291">
    <property type="entry name" value="NAD(P)-bd_dom_sf"/>
</dbReference>
<dbReference type="SUPFAM" id="SSF50129">
    <property type="entry name" value="GroES-like"/>
    <property type="match status" value="1"/>
</dbReference>
<dbReference type="EMBL" id="JAGTJR010000054">
    <property type="protein sequence ID" value="KAH7026864.1"/>
    <property type="molecule type" value="Genomic_DNA"/>
</dbReference>
<name>A0ABQ8FUB3_9PEZI</name>
<dbReference type="SMART" id="SM00829">
    <property type="entry name" value="PKS_ER"/>
    <property type="match status" value="1"/>
</dbReference>
<comment type="similarity">
    <text evidence="1">Belongs to the zinc-containing alcohol dehydrogenase family.</text>
</comment>
<dbReference type="InterPro" id="IPR020843">
    <property type="entry name" value="ER"/>
</dbReference>
<gene>
    <name evidence="5" type="ORF">B0J12DRAFT_359594</name>
</gene>
<evidence type="ECO:0000256" key="1">
    <source>
        <dbReference type="ARBA" id="ARBA00008072"/>
    </source>
</evidence>
<dbReference type="InterPro" id="IPR011032">
    <property type="entry name" value="GroES-like_sf"/>
</dbReference>
<dbReference type="Pfam" id="PF00107">
    <property type="entry name" value="ADH_zinc_N"/>
    <property type="match status" value="1"/>
</dbReference>
<accession>A0ABQ8FUB3</accession>
<dbReference type="Pfam" id="PF08240">
    <property type="entry name" value="ADH_N"/>
    <property type="match status" value="1"/>
</dbReference>
<dbReference type="Proteomes" id="UP000774617">
    <property type="component" value="Unassembled WGS sequence"/>
</dbReference>
<evidence type="ECO:0000256" key="2">
    <source>
        <dbReference type="ARBA" id="ARBA00011245"/>
    </source>
</evidence>
<evidence type="ECO:0000259" key="4">
    <source>
        <dbReference type="SMART" id="SM00829"/>
    </source>
</evidence>